<feature type="compositionally biased region" description="Acidic residues" evidence="6">
    <location>
        <begin position="297"/>
        <end position="307"/>
    </location>
</feature>
<evidence type="ECO:0000256" key="6">
    <source>
        <dbReference type="SAM" id="MobiDB-lite"/>
    </source>
</evidence>
<evidence type="ECO:0000256" key="3">
    <source>
        <dbReference type="ARBA" id="ARBA00022692"/>
    </source>
</evidence>
<protein>
    <recommendedName>
        <fullName evidence="10">Transmembrane protein 245</fullName>
    </recommendedName>
</protein>
<feature type="transmembrane region" description="Helical" evidence="7">
    <location>
        <begin position="175"/>
        <end position="192"/>
    </location>
</feature>
<accession>A0AAE1KMR0</accession>
<evidence type="ECO:0000313" key="8">
    <source>
        <dbReference type="EMBL" id="KAK3875740.1"/>
    </source>
</evidence>
<comment type="similarity">
    <text evidence="2">Belongs to the autoinducer-2 exporter (AI-2E) (TC 2.A.86) family.</text>
</comment>
<feature type="transmembrane region" description="Helical" evidence="7">
    <location>
        <begin position="665"/>
        <end position="687"/>
    </location>
</feature>
<keyword evidence="9" id="KW-1185">Reference proteome</keyword>
<keyword evidence="4 7" id="KW-1133">Transmembrane helix</keyword>
<dbReference type="InterPro" id="IPR002549">
    <property type="entry name" value="AI-2E-like"/>
</dbReference>
<dbReference type="AlphaFoldDB" id="A0AAE1KMR0"/>
<evidence type="ECO:0000313" key="9">
    <source>
        <dbReference type="Proteomes" id="UP001286313"/>
    </source>
</evidence>
<feature type="transmembrane region" description="Helical" evidence="7">
    <location>
        <begin position="773"/>
        <end position="795"/>
    </location>
</feature>
<feature type="transmembrane region" description="Helical" evidence="7">
    <location>
        <begin position="199"/>
        <end position="219"/>
    </location>
</feature>
<keyword evidence="5 7" id="KW-0472">Membrane</keyword>
<feature type="compositionally biased region" description="Basic and acidic residues" evidence="6">
    <location>
        <begin position="308"/>
        <end position="330"/>
    </location>
</feature>
<feature type="transmembrane region" description="Helical" evidence="7">
    <location>
        <begin position="469"/>
        <end position="502"/>
    </location>
</feature>
<evidence type="ECO:0000256" key="4">
    <source>
        <dbReference type="ARBA" id="ARBA00022989"/>
    </source>
</evidence>
<dbReference type="Proteomes" id="UP001286313">
    <property type="component" value="Unassembled WGS sequence"/>
</dbReference>
<name>A0AAE1KMR0_PETCI</name>
<dbReference type="PANTHER" id="PTHR21716">
    <property type="entry name" value="TRANSMEMBRANE PROTEIN"/>
    <property type="match status" value="1"/>
</dbReference>
<evidence type="ECO:0000256" key="2">
    <source>
        <dbReference type="ARBA" id="ARBA00009773"/>
    </source>
</evidence>
<feature type="transmembrane region" description="Helical" evidence="7">
    <location>
        <begin position="852"/>
        <end position="873"/>
    </location>
</feature>
<sequence>MSVYGEGSRSPLEQVWRQFVPQGHDQALRNAFYNVAAVVFVAGVGAAAWSVYIIFQPFVQPLLWAVLCGSVLHPFKHRITSWTRAWFGEIQNSHSLLCVSVALLPFTVLDTASERIGRFVVTHVRSVVMVTVILPLLYIVIYHTPPALTALASTLVNTLLAIITALVSTVTWNCYLSGAVVVVYVGTVCGGWSDHTASILTRLSVPIWLVAAAALSGLWPGGSVAIFLVLASLMVAGLGVEVADLHAQRKLTQGGDASLLESARVVCLGSDASHTYLPAASVQETGEIEGKTSLSPVEEEEEEEVEEEKERRGKEAEQGVERNEEEKQEAAVEQNQEPSPITETPRPRILLTAPPGQPSAPLQAPSTQPKPCKDTEENGSNIYLKGVVVGCVLVEFWQHNYLLPLLPVAMFYYFIKKIAWHTLAYRAVSGAVKSVSETASCFLALRSPALLPPPIRGLAKLLVRSDRQLVVILAAAVDSLITLLLILAVICFAVTASIFLAVQIQGESMSLVALGGQVVNSTLANNPQVLQLLPAGLGDLLTSALDEGYIYGRQWIATMVIEGEPGTNPTINATKVVRDMLGETDEVKAAQLEQQVVEVWDRVYQAWVVAHPPSPGPQVTSEAVQLSFDSLVDGLRKTPGVVSISFVTEVVRENLGTVMSVLESLWSLLLGNLSLAISTLTAAASLLLGGSLSILNALIGVIIFMSSLFYVLSASGSVYKPVSTMANLAPAQMNHLGKAVEDAVNGVFIASFKMGAFYGLWTWFLHSLFSTNVVYIPAVLGAILGAVPLVGTYWAGVLGAVELWWHRGSPAQAALLMGAQILPMSCVDTAIYADIKGGSHPYLTGLAVAGGVFYWGAQGAILGPLLLCILKVATNMYSTLIQSPATDLRRFKLRRGWMSDVVLGGKSSTQILGCAKRRRAE</sequence>
<evidence type="ECO:0008006" key="10">
    <source>
        <dbReference type="Google" id="ProtNLM"/>
    </source>
</evidence>
<gene>
    <name evidence="8" type="ORF">Pcinc_019379</name>
</gene>
<feature type="transmembrane region" description="Helical" evidence="7">
    <location>
        <begin position="119"/>
        <end position="141"/>
    </location>
</feature>
<evidence type="ECO:0000256" key="7">
    <source>
        <dbReference type="SAM" id="Phobius"/>
    </source>
</evidence>
<reference evidence="8" key="1">
    <citation type="submission" date="2023-10" db="EMBL/GenBank/DDBJ databases">
        <title>Genome assemblies of two species of porcelain crab, Petrolisthes cinctipes and Petrolisthes manimaculis (Anomura: Porcellanidae).</title>
        <authorList>
            <person name="Angst P."/>
        </authorList>
    </citation>
    <scope>NUCLEOTIDE SEQUENCE</scope>
    <source>
        <strain evidence="8">PB745_01</strain>
        <tissue evidence="8">Gill</tissue>
    </source>
</reference>
<feature type="transmembrane region" description="Helical" evidence="7">
    <location>
        <begin position="743"/>
        <end position="761"/>
    </location>
</feature>
<evidence type="ECO:0000256" key="1">
    <source>
        <dbReference type="ARBA" id="ARBA00004141"/>
    </source>
</evidence>
<keyword evidence="3 7" id="KW-0812">Transmembrane</keyword>
<feature type="transmembrane region" description="Helical" evidence="7">
    <location>
        <begin position="694"/>
        <end position="712"/>
    </location>
</feature>
<comment type="subcellular location">
    <subcellularLocation>
        <location evidence="1">Membrane</location>
        <topology evidence="1">Multi-pass membrane protein</topology>
    </subcellularLocation>
</comment>
<comment type="caution">
    <text evidence="8">The sequence shown here is derived from an EMBL/GenBank/DDBJ whole genome shotgun (WGS) entry which is preliminary data.</text>
</comment>
<dbReference type="PANTHER" id="PTHR21716:SF4">
    <property type="entry name" value="TRANSMEMBRANE PROTEIN 245"/>
    <property type="match status" value="1"/>
</dbReference>
<proteinExistence type="inferred from homology"/>
<feature type="transmembrane region" description="Helical" evidence="7">
    <location>
        <begin position="148"/>
        <end position="169"/>
    </location>
</feature>
<feature type="region of interest" description="Disordered" evidence="6">
    <location>
        <begin position="278"/>
        <end position="375"/>
    </location>
</feature>
<feature type="transmembrane region" description="Helical" evidence="7">
    <location>
        <begin position="31"/>
        <end position="52"/>
    </location>
</feature>
<feature type="transmembrane region" description="Helical" evidence="7">
    <location>
        <begin position="58"/>
        <end position="75"/>
    </location>
</feature>
<dbReference type="EMBL" id="JAWQEG010001922">
    <property type="protein sequence ID" value="KAK3875740.1"/>
    <property type="molecule type" value="Genomic_DNA"/>
</dbReference>
<organism evidence="8 9">
    <name type="scientific">Petrolisthes cinctipes</name>
    <name type="common">Flat porcelain crab</name>
    <dbReference type="NCBI Taxonomy" id="88211"/>
    <lineage>
        <taxon>Eukaryota</taxon>
        <taxon>Metazoa</taxon>
        <taxon>Ecdysozoa</taxon>
        <taxon>Arthropoda</taxon>
        <taxon>Crustacea</taxon>
        <taxon>Multicrustacea</taxon>
        <taxon>Malacostraca</taxon>
        <taxon>Eumalacostraca</taxon>
        <taxon>Eucarida</taxon>
        <taxon>Decapoda</taxon>
        <taxon>Pleocyemata</taxon>
        <taxon>Anomura</taxon>
        <taxon>Galatheoidea</taxon>
        <taxon>Porcellanidae</taxon>
        <taxon>Petrolisthes</taxon>
    </lineage>
</organism>
<dbReference type="GO" id="GO:0016020">
    <property type="term" value="C:membrane"/>
    <property type="evidence" value="ECO:0007669"/>
    <property type="project" value="UniProtKB-SubCell"/>
</dbReference>
<feature type="compositionally biased region" description="Polar residues" evidence="6">
    <location>
        <begin position="333"/>
        <end position="342"/>
    </location>
</feature>
<evidence type="ECO:0000256" key="5">
    <source>
        <dbReference type="ARBA" id="ARBA00023136"/>
    </source>
</evidence>